<organism evidence="2 3">
    <name type="scientific">Synaphobranchus kaupii</name>
    <name type="common">Kaup's arrowtooth eel</name>
    <dbReference type="NCBI Taxonomy" id="118154"/>
    <lineage>
        <taxon>Eukaryota</taxon>
        <taxon>Metazoa</taxon>
        <taxon>Chordata</taxon>
        <taxon>Craniata</taxon>
        <taxon>Vertebrata</taxon>
        <taxon>Euteleostomi</taxon>
        <taxon>Actinopterygii</taxon>
        <taxon>Neopterygii</taxon>
        <taxon>Teleostei</taxon>
        <taxon>Anguilliformes</taxon>
        <taxon>Synaphobranchidae</taxon>
        <taxon>Synaphobranchus</taxon>
    </lineage>
</organism>
<evidence type="ECO:0000256" key="1">
    <source>
        <dbReference type="SAM" id="MobiDB-lite"/>
    </source>
</evidence>
<evidence type="ECO:0000313" key="2">
    <source>
        <dbReference type="EMBL" id="KAJ8352606.1"/>
    </source>
</evidence>
<dbReference type="EMBL" id="JAINUF010000008">
    <property type="protein sequence ID" value="KAJ8352606.1"/>
    <property type="molecule type" value="Genomic_DNA"/>
</dbReference>
<feature type="compositionally biased region" description="Basic and acidic residues" evidence="1">
    <location>
        <begin position="73"/>
        <end position="85"/>
    </location>
</feature>
<dbReference type="Proteomes" id="UP001152622">
    <property type="component" value="Chromosome 8"/>
</dbReference>
<reference evidence="2" key="1">
    <citation type="journal article" date="2023" name="Science">
        <title>Genome structures resolve the early diversification of teleost fishes.</title>
        <authorList>
            <person name="Parey E."/>
            <person name="Louis A."/>
            <person name="Montfort J."/>
            <person name="Bouchez O."/>
            <person name="Roques C."/>
            <person name="Iampietro C."/>
            <person name="Lluch J."/>
            <person name="Castinel A."/>
            <person name="Donnadieu C."/>
            <person name="Desvignes T."/>
            <person name="Floi Bucao C."/>
            <person name="Jouanno E."/>
            <person name="Wen M."/>
            <person name="Mejri S."/>
            <person name="Dirks R."/>
            <person name="Jansen H."/>
            <person name="Henkel C."/>
            <person name="Chen W.J."/>
            <person name="Zahm M."/>
            <person name="Cabau C."/>
            <person name="Klopp C."/>
            <person name="Thompson A.W."/>
            <person name="Robinson-Rechavi M."/>
            <person name="Braasch I."/>
            <person name="Lecointre G."/>
            <person name="Bobe J."/>
            <person name="Postlethwait J.H."/>
            <person name="Berthelot C."/>
            <person name="Roest Crollius H."/>
            <person name="Guiguen Y."/>
        </authorList>
    </citation>
    <scope>NUCLEOTIDE SEQUENCE</scope>
    <source>
        <strain evidence="2">WJC10195</strain>
    </source>
</reference>
<feature type="compositionally biased region" description="Low complexity" evidence="1">
    <location>
        <begin position="130"/>
        <end position="141"/>
    </location>
</feature>
<evidence type="ECO:0000313" key="3">
    <source>
        <dbReference type="Proteomes" id="UP001152622"/>
    </source>
</evidence>
<dbReference type="AlphaFoldDB" id="A0A9Q1F7I8"/>
<name>A0A9Q1F7I8_SYNKA</name>
<proteinExistence type="predicted"/>
<accession>A0A9Q1F7I8</accession>
<gene>
    <name evidence="2" type="ORF">SKAU_G00240820</name>
</gene>
<feature type="region of interest" description="Disordered" evidence="1">
    <location>
        <begin position="1"/>
        <end position="223"/>
    </location>
</feature>
<protein>
    <submittedName>
        <fullName evidence="2">Uncharacterized protein</fullName>
    </submittedName>
</protein>
<sequence>MTGRREAPPLLPPPSRRQRSRRGRAAETSGANQKKNKSGLKLQGHEGTHPGEEEEEIPAPFPYPGPAPSQGKRPTEAEETAEREGQLGQVSRPGQHVPAEGAEPALLSSDSSDAPGTGSVRRKGKGKEASSSPSPSSSSSSGARRQGRRAPGLGFGHTGQRAPLLQAGRRSREGSSPPPPTCSKSSCSTAEAKDRVPRRQMVHAPTAENRDQNRTSKHRPPGG</sequence>
<keyword evidence="3" id="KW-1185">Reference proteome</keyword>
<comment type="caution">
    <text evidence="2">The sequence shown here is derived from an EMBL/GenBank/DDBJ whole genome shotgun (WGS) entry which is preliminary data.</text>
</comment>